<feature type="transmembrane region" description="Helical" evidence="1">
    <location>
        <begin position="183"/>
        <end position="200"/>
    </location>
</feature>
<feature type="transmembrane region" description="Helical" evidence="1">
    <location>
        <begin position="90"/>
        <end position="109"/>
    </location>
</feature>
<feature type="transmembrane region" description="Helical" evidence="1">
    <location>
        <begin position="267"/>
        <end position="284"/>
    </location>
</feature>
<dbReference type="EMBL" id="FNOB01000035">
    <property type="protein sequence ID" value="SDX86305.1"/>
    <property type="molecule type" value="Genomic_DNA"/>
</dbReference>
<feature type="transmembrane region" description="Helical" evidence="1">
    <location>
        <begin position="121"/>
        <end position="140"/>
    </location>
</feature>
<gene>
    <name evidence="3" type="ORF">SAMN05444006_1357</name>
</gene>
<evidence type="ECO:0000256" key="1">
    <source>
        <dbReference type="SAM" id="Phobius"/>
    </source>
</evidence>
<reference evidence="3 4" key="1">
    <citation type="submission" date="2016-10" db="EMBL/GenBank/DDBJ databases">
        <authorList>
            <person name="Varghese N."/>
            <person name="Submissions S."/>
        </authorList>
    </citation>
    <scope>NUCLEOTIDE SEQUENCE [LARGE SCALE GENOMIC DNA]</scope>
    <source>
        <strain evidence="3 4">DSM 24802</strain>
    </source>
</reference>
<dbReference type="PANTHER" id="PTHR22911">
    <property type="entry name" value="ACYL-MALONYL CONDENSING ENZYME-RELATED"/>
    <property type="match status" value="1"/>
</dbReference>
<proteinExistence type="predicted"/>
<feature type="transmembrane region" description="Helical" evidence="1">
    <location>
        <begin position="35"/>
        <end position="52"/>
    </location>
</feature>
<sequence>MARATAIGIIAIACWSALALLTRRAAPLPPFELLSLSFGVAFVANGAVVLRRGPAGLRSWRQPVAAWVFAFAGIFAYHALYFTALSLAPAAQASLIAYLWPLLIVLLSAGAAGRGFAPRHLVGAALGFAGTVFVVLGPGGAAPLPSAQPGAWAGYAAAAGCALVWSVYSVANRRFRALPSGMIGGVCGLVALAGGAVHLALEPTLTPSPAQWAAVVLLGLGPVGVAFLAWDHATKHGHMALLGALSYLTPLASTLLLIAAGITPMRWGILAAAVLIVLGAAIAARRPKRPSPTSG</sequence>
<feature type="transmembrane region" description="Helical" evidence="1">
    <location>
        <begin position="64"/>
        <end position="84"/>
    </location>
</feature>
<dbReference type="Pfam" id="PF00892">
    <property type="entry name" value="EamA"/>
    <property type="match status" value="2"/>
</dbReference>
<keyword evidence="1" id="KW-0472">Membrane</keyword>
<feature type="transmembrane region" description="Helical" evidence="1">
    <location>
        <begin position="152"/>
        <end position="171"/>
    </location>
</feature>
<accession>A0A1H3F5X5</accession>
<keyword evidence="4" id="KW-1185">Reference proteome</keyword>
<organism evidence="3 4">
    <name type="scientific">Allgaiera indica</name>
    <dbReference type="NCBI Taxonomy" id="765699"/>
    <lineage>
        <taxon>Bacteria</taxon>
        <taxon>Pseudomonadati</taxon>
        <taxon>Pseudomonadota</taxon>
        <taxon>Alphaproteobacteria</taxon>
        <taxon>Rhodobacterales</taxon>
        <taxon>Paracoccaceae</taxon>
        <taxon>Allgaiera</taxon>
    </lineage>
</organism>
<keyword evidence="1" id="KW-1133">Transmembrane helix</keyword>
<feature type="domain" description="EamA" evidence="2">
    <location>
        <begin position="7"/>
        <end position="135"/>
    </location>
</feature>
<evidence type="ECO:0000313" key="4">
    <source>
        <dbReference type="Proteomes" id="UP000199541"/>
    </source>
</evidence>
<name>A0A1H3F5X5_9RHOB</name>
<protein>
    <submittedName>
        <fullName evidence="3">EamA domain-containing membrane protein RarD</fullName>
    </submittedName>
</protein>
<keyword evidence="1" id="KW-0812">Transmembrane</keyword>
<dbReference type="Proteomes" id="UP000199541">
    <property type="component" value="Unassembled WGS sequence"/>
</dbReference>
<feature type="transmembrane region" description="Helical" evidence="1">
    <location>
        <begin position="212"/>
        <end position="230"/>
    </location>
</feature>
<evidence type="ECO:0000313" key="3">
    <source>
        <dbReference type="EMBL" id="SDX86305.1"/>
    </source>
</evidence>
<dbReference type="InterPro" id="IPR000620">
    <property type="entry name" value="EamA_dom"/>
</dbReference>
<dbReference type="SUPFAM" id="SSF103481">
    <property type="entry name" value="Multidrug resistance efflux transporter EmrE"/>
    <property type="match status" value="1"/>
</dbReference>
<dbReference type="InterPro" id="IPR037185">
    <property type="entry name" value="EmrE-like"/>
</dbReference>
<feature type="transmembrane region" description="Helical" evidence="1">
    <location>
        <begin position="242"/>
        <end position="261"/>
    </location>
</feature>
<dbReference type="PANTHER" id="PTHR22911:SF76">
    <property type="entry name" value="EAMA DOMAIN-CONTAINING PROTEIN"/>
    <property type="match status" value="1"/>
</dbReference>
<feature type="domain" description="EamA" evidence="2">
    <location>
        <begin position="153"/>
        <end position="283"/>
    </location>
</feature>
<evidence type="ECO:0000259" key="2">
    <source>
        <dbReference type="Pfam" id="PF00892"/>
    </source>
</evidence>
<comment type="caution">
    <text evidence="3">The sequence shown here is derived from an EMBL/GenBank/DDBJ whole genome shotgun (WGS) entry which is preliminary data.</text>
</comment>